<gene>
    <name evidence="3" type="primary">ypeB</name>
    <name evidence="3" type="ORF">MJA45_16915</name>
</gene>
<dbReference type="KEGG" id="paun:MJA45_16915"/>
<dbReference type="InterPro" id="IPR048402">
    <property type="entry name" value="YpeB_N"/>
</dbReference>
<dbReference type="Pfam" id="PF14620">
    <property type="entry name" value="YPEB_PepSY1-2"/>
    <property type="match status" value="1"/>
</dbReference>
<evidence type="ECO:0000259" key="1">
    <source>
        <dbReference type="Pfam" id="PF14620"/>
    </source>
</evidence>
<keyword evidence="4" id="KW-1185">Reference proteome</keyword>
<accession>A0AA96L8Z5</accession>
<evidence type="ECO:0000259" key="2">
    <source>
        <dbReference type="Pfam" id="PF20769"/>
    </source>
</evidence>
<protein>
    <submittedName>
        <fullName evidence="3">Germination protein YpeB</fullName>
    </submittedName>
</protein>
<feature type="domain" description="Sporulation protein YpeB PepSY1 and PepSY2" evidence="1">
    <location>
        <begin position="186"/>
        <end position="375"/>
    </location>
</feature>
<dbReference type="Proteomes" id="UP001305702">
    <property type="component" value="Chromosome"/>
</dbReference>
<reference evidence="3 4" key="1">
    <citation type="submission" date="2022-02" db="EMBL/GenBank/DDBJ databases">
        <title>Paenibacillus sp. MBLB1776 Whole Genome Shotgun Sequencing.</title>
        <authorList>
            <person name="Hwang C.Y."/>
            <person name="Cho E.-S."/>
            <person name="Seo M.-J."/>
        </authorList>
    </citation>
    <scope>NUCLEOTIDE SEQUENCE [LARGE SCALE GENOMIC DNA]</scope>
    <source>
        <strain evidence="3 4">MBLB1776</strain>
    </source>
</reference>
<dbReference type="GO" id="GO:0009847">
    <property type="term" value="P:spore germination"/>
    <property type="evidence" value="ECO:0007669"/>
    <property type="project" value="InterPro"/>
</dbReference>
<dbReference type="InterPro" id="IPR014239">
    <property type="entry name" value="YpeB_PepSY1-2"/>
</dbReference>
<dbReference type="AlphaFoldDB" id="A0AA96L8Z5"/>
<organism evidence="3 4">
    <name type="scientific">Paenibacillus aurantius</name>
    <dbReference type="NCBI Taxonomy" id="2918900"/>
    <lineage>
        <taxon>Bacteria</taxon>
        <taxon>Bacillati</taxon>
        <taxon>Bacillota</taxon>
        <taxon>Bacilli</taxon>
        <taxon>Bacillales</taxon>
        <taxon>Paenibacillaceae</taxon>
        <taxon>Paenibacillus</taxon>
    </lineage>
</organism>
<dbReference type="EMBL" id="CP130318">
    <property type="protein sequence ID" value="WNQ09309.1"/>
    <property type="molecule type" value="Genomic_DNA"/>
</dbReference>
<feature type="domain" description="Sporulation protein YpeB N-terminal" evidence="2">
    <location>
        <begin position="30"/>
        <end position="167"/>
    </location>
</feature>
<dbReference type="RefSeq" id="WP_315603081.1">
    <property type="nucleotide sequence ID" value="NZ_CP130318.1"/>
</dbReference>
<name>A0AA96L8Z5_9BACL</name>
<evidence type="ECO:0000313" key="4">
    <source>
        <dbReference type="Proteomes" id="UP001305702"/>
    </source>
</evidence>
<sequence length="451" mass="50704">MYKRLSAILFPITALFLIGSVVWGYQENKEKNTVLIKAENQYQRAFHDLSFHMDKLHSELGNTVAVNASSQNFYRKELVNMWRMTSEAQNDIGQLPLALVPFSKTQAFLDQIAKFTYHTSVRDLSTSPMSETEKANLNTLYERSKEINAELKKMQTHILAKNLRWMDVETALASQKENTDNAIIDGIKTIDKKVEGYTAMNWGPSVTDTARNRNLNRLPGAEITMDQAKQKAAQFFGLPDISVIHATENGKGTDYNTYTLSTVKPGTQDEMSMDVAKKGGEVLFYTHSRPVASKTLDVRGARDAAQEFLDHHKLPNFTPVAYDEANNVASLTFARVQDDVIVYPEKLTVNVALDNGEVIDMQATDYVLEHKDRKLGKMAVSMEKAKKELNPKFEVLAHDQALIKNELNEEVLCHQFLGRINGTSYKIYINGESGGEEKIETLRASDVHAAS</sequence>
<dbReference type="NCBIfam" id="TIGR02889">
    <property type="entry name" value="spore_YpeB"/>
    <property type="match status" value="1"/>
</dbReference>
<dbReference type="Pfam" id="PF20769">
    <property type="entry name" value="YPEB_N"/>
    <property type="match status" value="1"/>
</dbReference>
<evidence type="ECO:0000313" key="3">
    <source>
        <dbReference type="EMBL" id="WNQ09309.1"/>
    </source>
</evidence>
<proteinExistence type="predicted"/>